<keyword evidence="5" id="KW-1185">Reference proteome</keyword>
<reference evidence="4 5" key="1">
    <citation type="journal article" date="2013" name="Genome Announc.">
        <title>Draft genome sequences for three mercury-methylating, sulfate-reducing bacteria.</title>
        <authorList>
            <person name="Brown S.D."/>
            <person name="Hurt R.A.Jr."/>
            <person name="Gilmour C.C."/>
            <person name="Elias D.A."/>
        </authorList>
    </citation>
    <scope>NUCLEOTIDE SEQUENCE [LARGE SCALE GENOMIC DNA]</scope>
    <source>
        <strain evidence="4 5">DSM 2059</strain>
    </source>
</reference>
<dbReference type="STRING" id="897.B2D07_09275"/>
<dbReference type="eggNOG" id="COG0235">
    <property type="taxonomic scope" value="Bacteria"/>
</dbReference>
<sequence>MAQERMLMEKERALVVEFGMRMVQSGLTTGTGGNLSVFRRESGLLAVSPSGIAYDRLSPGDVVVLTLDGEVVDGTRTPTSELSFHQALYRVRSEVGAVVHTHSPYATTMACLGWEIPPVHYLVGFSGKKVPLAPYATFGTERLAAGVAGAIGDYNALLLANHGLVTVGVDLPSAFAAAEEIEFVARIYYQARTVGTPQILSDAEMARVIEKFRTYGQKKA</sequence>
<evidence type="ECO:0000313" key="5">
    <source>
        <dbReference type="Proteomes" id="UP000014977"/>
    </source>
</evidence>
<evidence type="ECO:0000256" key="2">
    <source>
        <dbReference type="ARBA" id="ARBA00023239"/>
    </source>
</evidence>
<dbReference type="Pfam" id="PF00596">
    <property type="entry name" value="Aldolase_II"/>
    <property type="match status" value="1"/>
</dbReference>
<comment type="caution">
    <text evidence="4">The sequence shown here is derived from an EMBL/GenBank/DDBJ whole genome shotgun (WGS) entry which is preliminary data.</text>
</comment>
<dbReference type="PANTHER" id="PTHR22789:SF0">
    <property type="entry name" value="3-OXO-TETRONATE 4-PHOSPHATE DECARBOXYLASE-RELATED"/>
    <property type="match status" value="1"/>
</dbReference>
<dbReference type="InterPro" id="IPR050197">
    <property type="entry name" value="Aldolase_class_II_sugar_metab"/>
</dbReference>
<evidence type="ECO:0000259" key="3">
    <source>
        <dbReference type="SMART" id="SM01007"/>
    </source>
</evidence>
<protein>
    <submittedName>
        <fullName evidence="4">Class II aldolase/adducin family protein</fullName>
    </submittedName>
</protein>
<dbReference type="PATRIC" id="fig|1121405.3.peg.3577"/>
<dbReference type="InterPro" id="IPR036409">
    <property type="entry name" value="Aldolase_II/adducin_N_sf"/>
</dbReference>
<dbReference type="NCBIfam" id="NF005302">
    <property type="entry name" value="PRK06833.1"/>
    <property type="match status" value="1"/>
</dbReference>
<dbReference type="PANTHER" id="PTHR22789">
    <property type="entry name" value="FUCULOSE PHOSPHATE ALDOLASE"/>
    <property type="match status" value="1"/>
</dbReference>
<dbReference type="Proteomes" id="UP000014977">
    <property type="component" value="Unassembled WGS sequence"/>
</dbReference>
<keyword evidence="1" id="KW-0479">Metal-binding</keyword>
<organism evidence="4 5">
    <name type="scientific">Desulfococcus multivorans DSM 2059</name>
    <dbReference type="NCBI Taxonomy" id="1121405"/>
    <lineage>
        <taxon>Bacteria</taxon>
        <taxon>Pseudomonadati</taxon>
        <taxon>Thermodesulfobacteriota</taxon>
        <taxon>Desulfobacteria</taxon>
        <taxon>Desulfobacterales</taxon>
        <taxon>Desulfococcaceae</taxon>
        <taxon>Desulfococcus</taxon>
    </lineage>
</organism>
<dbReference type="SMART" id="SM01007">
    <property type="entry name" value="Aldolase_II"/>
    <property type="match status" value="1"/>
</dbReference>
<keyword evidence="2" id="KW-0456">Lyase</keyword>
<dbReference type="Gene3D" id="3.40.225.10">
    <property type="entry name" value="Class II aldolase/adducin N-terminal domain"/>
    <property type="match status" value="1"/>
</dbReference>
<dbReference type="SUPFAM" id="SSF53639">
    <property type="entry name" value="AraD/HMP-PK domain-like"/>
    <property type="match status" value="1"/>
</dbReference>
<accession>S7UMW6</accession>
<evidence type="ECO:0000256" key="1">
    <source>
        <dbReference type="ARBA" id="ARBA00022723"/>
    </source>
</evidence>
<dbReference type="AlphaFoldDB" id="S7UMW6"/>
<name>S7UMW6_DESML</name>
<dbReference type="GO" id="GO:0016832">
    <property type="term" value="F:aldehyde-lyase activity"/>
    <property type="evidence" value="ECO:0007669"/>
    <property type="project" value="TreeGrafter"/>
</dbReference>
<dbReference type="RefSeq" id="WP_020878203.1">
    <property type="nucleotide sequence ID" value="NZ_ATHJ01000108.1"/>
</dbReference>
<dbReference type="EMBL" id="ATHJ01000108">
    <property type="protein sequence ID" value="EPR35299.1"/>
    <property type="molecule type" value="Genomic_DNA"/>
</dbReference>
<feature type="domain" description="Class II aldolase/adducin N-terminal" evidence="3">
    <location>
        <begin position="13"/>
        <end position="189"/>
    </location>
</feature>
<dbReference type="GO" id="GO:0005829">
    <property type="term" value="C:cytosol"/>
    <property type="evidence" value="ECO:0007669"/>
    <property type="project" value="TreeGrafter"/>
</dbReference>
<dbReference type="GO" id="GO:0019323">
    <property type="term" value="P:pentose catabolic process"/>
    <property type="evidence" value="ECO:0007669"/>
    <property type="project" value="TreeGrafter"/>
</dbReference>
<dbReference type="InterPro" id="IPR001303">
    <property type="entry name" value="Aldolase_II/adducin_N"/>
</dbReference>
<dbReference type="GO" id="GO:0046872">
    <property type="term" value="F:metal ion binding"/>
    <property type="evidence" value="ECO:0007669"/>
    <property type="project" value="UniProtKB-KW"/>
</dbReference>
<proteinExistence type="predicted"/>
<evidence type="ECO:0000313" key="4">
    <source>
        <dbReference type="EMBL" id="EPR35299.1"/>
    </source>
</evidence>
<gene>
    <name evidence="4" type="ORF">dsmv_3113</name>
</gene>